<gene>
    <name evidence="1" type="ORF">L596_006452</name>
</gene>
<protein>
    <submittedName>
        <fullName evidence="1">Uncharacterized protein</fullName>
    </submittedName>
</protein>
<accession>A0A4U8V2C5</accession>
<reference evidence="1" key="1">
    <citation type="submission" date="2013-11" db="EMBL/GenBank/DDBJ databases">
        <authorList>
            <person name="Sternberg P."/>
            <person name="Dillman A."/>
            <person name="Macchietto M."/>
        </authorList>
    </citation>
    <scope>NUCLEOTIDE SEQUENCE</scope>
    <source>
        <strain evidence="1">ALL</strain>
    </source>
</reference>
<sequence>MLITLHQSFSITFNHCQPGSLTRTCHHVLQIPPFKSIHFEPSLMRGPMSHNYVSHHEQLKVETDNEVETGKWIPVMANCCPI</sequence>
<dbReference type="AlphaFoldDB" id="A0A4U8V2C5"/>
<reference evidence="1" key="2">
    <citation type="journal article" date="2015" name="Genome Biol.">
        <title>Comparative genomics of Steinernema reveals deeply conserved gene regulatory networks.</title>
        <authorList>
            <person name="Dillman A.R."/>
            <person name="Macchietto M."/>
            <person name="Porter C.F."/>
            <person name="Rogers A."/>
            <person name="Williams B."/>
            <person name="Antoshechkin I."/>
            <person name="Lee M.M."/>
            <person name="Goodwin Z."/>
            <person name="Lu X."/>
            <person name="Lewis E.E."/>
            <person name="Goodrich-Blair H."/>
            <person name="Stock S.P."/>
            <person name="Adams B.J."/>
            <person name="Sternberg P.W."/>
            <person name="Mortazavi A."/>
        </authorList>
    </citation>
    <scope>NUCLEOTIDE SEQUENCE [LARGE SCALE GENOMIC DNA]</scope>
    <source>
        <strain evidence="1">ALL</strain>
    </source>
</reference>
<organism evidence="1">
    <name type="scientific">Steinernema carpocapsae</name>
    <name type="common">Entomopathogenic nematode</name>
    <dbReference type="NCBI Taxonomy" id="34508"/>
    <lineage>
        <taxon>Eukaryota</taxon>
        <taxon>Metazoa</taxon>
        <taxon>Ecdysozoa</taxon>
        <taxon>Nematoda</taxon>
        <taxon>Chromadorea</taxon>
        <taxon>Rhabditida</taxon>
        <taxon>Tylenchina</taxon>
        <taxon>Panagrolaimomorpha</taxon>
        <taxon>Strongyloidoidea</taxon>
        <taxon>Steinernematidae</taxon>
        <taxon>Steinernema</taxon>
    </lineage>
</organism>
<evidence type="ECO:0000313" key="1">
    <source>
        <dbReference type="EMBL" id="TMS40012.1"/>
    </source>
</evidence>
<name>A0A4U8V2C5_STECR</name>
<comment type="caution">
    <text evidence="1">The sequence shown here is derived from an EMBL/GenBank/DDBJ whole genome shotgun (WGS) entry which is preliminary data.</text>
</comment>
<dbReference type="EMBL" id="AZBU02000001">
    <property type="protein sequence ID" value="TMS40012.1"/>
    <property type="molecule type" value="Genomic_DNA"/>
</dbReference>
<reference evidence="1" key="3">
    <citation type="journal article" date="2019" name="G3 (Bethesda)">
        <title>Hybrid Assembly of the Genome of the Entomopathogenic Nematode Steinernema carpocapsae Identifies the X-Chromosome.</title>
        <authorList>
            <person name="Serra L."/>
            <person name="Macchietto M."/>
            <person name="Macias-Munoz A."/>
            <person name="McGill C.J."/>
            <person name="Rodriguez I.M."/>
            <person name="Rodriguez B."/>
            <person name="Murad R."/>
            <person name="Mortazavi A."/>
        </authorList>
    </citation>
    <scope>NUCLEOTIDE SEQUENCE [LARGE SCALE GENOMIC DNA]</scope>
    <source>
        <strain evidence="1">ALL</strain>
    </source>
</reference>
<proteinExistence type="predicted"/>